<dbReference type="EMBL" id="JAWJWF010000005">
    <property type="protein sequence ID" value="KAK6632458.1"/>
    <property type="molecule type" value="Genomic_DNA"/>
</dbReference>
<name>A0ABR1B2N9_POLSC</name>
<dbReference type="Proteomes" id="UP001359485">
    <property type="component" value="Unassembled WGS sequence"/>
</dbReference>
<evidence type="ECO:0000256" key="1">
    <source>
        <dbReference type="SAM" id="MobiDB-lite"/>
    </source>
</evidence>
<proteinExistence type="predicted"/>
<accession>A0ABR1B2N9</accession>
<reference evidence="2 3" key="1">
    <citation type="submission" date="2023-09" db="EMBL/GenBank/DDBJ databases">
        <title>Genomes of two closely related lineages of the louse Polyplax serrata with different host specificities.</title>
        <authorList>
            <person name="Martinu J."/>
            <person name="Tarabai H."/>
            <person name="Stefka J."/>
            <person name="Hypsa V."/>
        </authorList>
    </citation>
    <scope>NUCLEOTIDE SEQUENCE [LARGE SCALE GENOMIC DNA]</scope>
    <source>
        <strain evidence="2">98ZLc_SE</strain>
    </source>
</reference>
<protein>
    <submittedName>
        <fullName evidence="2">Uncharacterized protein</fullName>
    </submittedName>
</protein>
<organism evidence="2 3">
    <name type="scientific">Polyplax serrata</name>
    <name type="common">Common mouse louse</name>
    <dbReference type="NCBI Taxonomy" id="468196"/>
    <lineage>
        <taxon>Eukaryota</taxon>
        <taxon>Metazoa</taxon>
        <taxon>Ecdysozoa</taxon>
        <taxon>Arthropoda</taxon>
        <taxon>Hexapoda</taxon>
        <taxon>Insecta</taxon>
        <taxon>Pterygota</taxon>
        <taxon>Neoptera</taxon>
        <taxon>Paraneoptera</taxon>
        <taxon>Psocodea</taxon>
        <taxon>Troctomorpha</taxon>
        <taxon>Phthiraptera</taxon>
        <taxon>Anoplura</taxon>
        <taxon>Polyplacidae</taxon>
        <taxon>Polyplax</taxon>
    </lineage>
</organism>
<comment type="caution">
    <text evidence="2">The sequence shown here is derived from an EMBL/GenBank/DDBJ whole genome shotgun (WGS) entry which is preliminary data.</text>
</comment>
<sequence>MVKVQDEDMTAEPRQAQSAALRTSATNLAPSSNNRGNMNGKTTCQNQFHHFHSFHSPGPSNSTPTIRFPPGFEPQGAVCNRFPGSSTSTEGLQQHVVDFHVYPGVTISLQMGENVQVFKEIDWLLHWDTLLPVIVQLLLTYR</sequence>
<keyword evidence="3" id="KW-1185">Reference proteome</keyword>
<evidence type="ECO:0000313" key="2">
    <source>
        <dbReference type="EMBL" id="KAK6632458.1"/>
    </source>
</evidence>
<feature type="region of interest" description="Disordered" evidence="1">
    <location>
        <begin position="1"/>
        <end position="44"/>
    </location>
</feature>
<feature type="compositionally biased region" description="Polar residues" evidence="1">
    <location>
        <begin position="15"/>
        <end position="44"/>
    </location>
</feature>
<gene>
    <name evidence="2" type="ORF">RUM44_007500</name>
</gene>
<evidence type="ECO:0000313" key="3">
    <source>
        <dbReference type="Proteomes" id="UP001359485"/>
    </source>
</evidence>